<keyword evidence="2" id="KW-1185">Reference proteome</keyword>
<comment type="caution">
    <text evidence="1">The sequence shown here is derived from an EMBL/GenBank/DDBJ whole genome shotgun (WGS) entry which is preliminary data.</text>
</comment>
<evidence type="ECO:0000313" key="2">
    <source>
        <dbReference type="Proteomes" id="UP001629235"/>
    </source>
</evidence>
<dbReference type="EMBL" id="JAQQDW010000148">
    <property type="protein sequence ID" value="MFM0108911.1"/>
    <property type="molecule type" value="Genomic_DNA"/>
</dbReference>
<accession>A0ACC7NUE1</accession>
<protein>
    <submittedName>
        <fullName evidence="1">Uncharacterized protein</fullName>
    </submittedName>
</protein>
<reference evidence="1 2" key="1">
    <citation type="journal article" date="2024" name="Chem. Sci.">
        <title>Discovery of megapolipeptins by genome mining of a Burkholderiales bacteria collection.</title>
        <authorList>
            <person name="Paulo B.S."/>
            <person name="Recchia M.J.J."/>
            <person name="Lee S."/>
            <person name="Fergusson C.H."/>
            <person name="Romanowski S.B."/>
            <person name="Hernandez A."/>
            <person name="Krull N."/>
            <person name="Liu D.Y."/>
            <person name="Cavanagh H."/>
            <person name="Bos A."/>
            <person name="Gray C.A."/>
            <person name="Murphy B.T."/>
            <person name="Linington R.G."/>
            <person name="Eustaquio A.S."/>
        </authorList>
    </citation>
    <scope>NUCLEOTIDE SEQUENCE [LARGE SCALE GENOMIC DNA]</scope>
    <source>
        <strain evidence="1 2">RL18-126-BIB-B</strain>
    </source>
</reference>
<evidence type="ECO:0000313" key="1">
    <source>
        <dbReference type="EMBL" id="MFM0108911.1"/>
    </source>
</evidence>
<sequence>MFAFIRAPHDLAAIHAYLHRYRDRPATLRAYTRELERLILWAVVVRGVAVSSMTVEDCEAYKDFLSAPSPAFTGPKQSRAGGRWRPFAPGGLSADSQAYAVRVLRAAFAWLVEVRYLAGNPWSAVHDPVTVTREVAVQVRRALPADLWTGLRAVLDARCAGDDAEGQDAEARQWRTARAAILLMGDSGLRRDEAAHARRENLRLSPRPSGGAPVWALTVTGKRRRQRTVPVSAATVRALREHWADRGRDFDAPLDSAPLIVPLVIPATGPALEKHGGAVEAPYSADAFGHLVRQAIQRMTVEFGARPDVPKAHLVQLANTSAHAFRHTFGTRAVAREVSRLTVPVL</sequence>
<proteinExistence type="predicted"/>
<dbReference type="Proteomes" id="UP001629235">
    <property type="component" value="Unassembled WGS sequence"/>
</dbReference>
<gene>
    <name evidence="1" type="ORF">PQR01_37375</name>
</gene>
<organism evidence="1 2">
    <name type="scientific">Paraburkholderia rhynchosiae</name>
    <dbReference type="NCBI Taxonomy" id="487049"/>
    <lineage>
        <taxon>Bacteria</taxon>
        <taxon>Pseudomonadati</taxon>
        <taxon>Pseudomonadota</taxon>
        <taxon>Betaproteobacteria</taxon>
        <taxon>Burkholderiales</taxon>
        <taxon>Burkholderiaceae</taxon>
        <taxon>Paraburkholderia</taxon>
    </lineage>
</organism>
<name>A0ACC7NUE1_9BURK</name>